<dbReference type="Proteomes" id="UP000311919">
    <property type="component" value="Unassembled WGS sequence"/>
</dbReference>
<dbReference type="PROSITE" id="PS00178">
    <property type="entry name" value="AA_TRNA_LIGASE_I"/>
    <property type="match status" value="1"/>
</dbReference>
<dbReference type="Gene3D" id="3.40.50.620">
    <property type="entry name" value="HUPs"/>
    <property type="match status" value="2"/>
</dbReference>
<dbReference type="PANTHER" id="PTHR11946">
    <property type="entry name" value="VALYL-TRNA SYNTHETASES"/>
    <property type="match status" value="1"/>
</dbReference>
<dbReference type="Gene3D" id="2.170.220.10">
    <property type="match status" value="1"/>
</dbReference>
<dbReference type="NCBIfam" id="NF004349">
    <property type="entry name" value="PRK05729.1"/>
    <property type="match status" value="1"/>
</dbReference>
<organism evidence="12 13">
    <name type="scientific">Schistosoma japonicum</name>
    <name type="common">Blood fluke</name>
    <dbReference type="NCBI Taxonomy" id="6182"/>
    <lineage>
        <taxon>Eukaryota</taxon>
        <taxon>Metazoa</taxon>
        <taxon>Spiralia</taxon>
        <taxon>Lophotrochozoa</taxon>
        <taxon>Platyhelminthes</taxon>
        <taxon>Trematoda</taxon>
        <taxon>Digenea</taxon>
        <taxon>Strigeidida</taxon>
        <taxon>Schistosomatoidea</taxon>
        <taxon>Schistosomatidae</taxon>
        <taxon>Schistosoma</taxon>
    </lineage>
</organism>
<accession>A0A4Z2DUA0</accession>
<dbReference type="EMBL" id="SKCS01000036">
    <property type="protein sequence ID" value="TNN20123.1"/>
    <property type="molecule type" value="Genomic_DNA"/>
</dbReference>
<dbReference type="SUPFAM" id="SSF52374">
    <property type="entry name" value="Nucleotidylyl transferase"/>
    <property type="match status" value="1"/>
</dbReference>
<evidence type="ECO:0000256" key="2">
    <source>
        <dbReference type="ARBA" id="ARBA00013169"/>
    </source>
</evidence>
<dbReference type="CDD" id="cd00817">
    <property type="entry name" value="ValRS_core"/>
    <property type="match status" value="1"/>
</dbReference>
<dbReference type="PANTHER" id="PTHR11946:SF109">
    <property type="entry name" value="VALINE--TRNA LIGASE"/>
    <property type="match status" value="1"/>
</dbReference>
<feature type="domain" description="Aminoacyl-tRNA synthetase class Ia" evidence="10">
    <location>
        <begin position="87"/>
        <end position="720"/>
    </location>
</feature>
<dbReference type="InterPro" id="IPR033705">
    <property type="entry name" value="Anticodon_Ia_Val"/>
</dbReference>
<dbReference type="InterPro" id="IPR009080">
    <property type="entry name" value="tRNAsynth_Ia_anticodon-bd"/>
</dbReference>
<dbReference type="Pfam" id="PF00133">
    <property type="entry name" value="tRNA-synt_1"/>
    <property type="match status" value="1"/>
</dbReference>
<reference evidence="12 13" key="1">
    <citation type="submission" date="2019-03" db="EMBL/GenBank/DDBJ databases">
        <title>An improved genome assembly of the fluke Schistosoma japonicum.</title>
        <authorList>
            <person name="Hu W."/>
            <person name="Luo F."/>
            <person name="Yin M."/>
            <person name="Mo X."/>
            <person name="Sun C."/>
            <person name="Wu Q."/>
            <person name="Zhu B."/>
            <person name="Xiang M."/>
            <person name="Wang J."/>
            <person name="Wang Y."/>
            <person name="Zhang T."/>
            <person name="Xu B."/>
            <person name="Zheng H."/>
            <person name="Feng Z."/>
        </authorList>
    </citation>
    <scope>NUCLEOTIDE SEQUENCE [LARGE SCALE GENOMIC DNA]</scope>
    <source>
        <strain evidence="12">HuSjv2</strain>
        <tissue evidence="12">Worms</tissue>
    </source>
</reference>
<dbReference type="OrthoDB" id="629407at2759"/>
<evidence type="ECO:0000259" key="10">
    <source>
        <dbReference type="Pfam" id="PF00133"/>
    </source>
</evidence>
<dbReference type="Gene3D" id="3.90.740.10">
    <property type="entry name" value="Valyl/Leucyl/Isoleucyl-tRNA synthetase, editing domain"/>
    <property type="match status" value="1"/>
</dbReference>
<dbReference type="GO" id="GO:0004832">
    <property type="term" value="F:valine-tRNA ligase activity"/>
    <property type="evidence" value="ECO:0007669"/>
    <property type="project" value="UniProtKB-EC"/>
</dbReference>
<proteinExistence type="inferred from homology"/>
<dbReference type="STRING" id="6182.A0A4Z2DUA0"/>
<dbReference type="PRINTS" id="PR00986">
    <property type="entry name" value="TRNASYNTHVAL"/>
</dbReference>
<evidence type="ECO:0000256" key="7">
    <source>
        <dbReference type="ARBA" id="ARBA00023146"/>
    </source>
</evidence>
<keyword evidence="13" id="KW-1185">Reference proteome</keyword>
<evidence type="ECO:0000256" key="8">
    <source>
        <dbReference type="ARBA" id="ARBA00029936"/>
    </source>
</evidence>
<name>A0A4Z2DUA0_SCHJA</name>
<evidence type="ECO:0000256" key="6">
    <source>
        <dbReference type="ARBA" id="ARBA00022917"/>
    </source>
</evidence>
<keyword evidence="5 9" id="KW-0067">ATP-binding</keyword>
<evidence type="ECO:0000259" key="11">
    <source>
        <dbReference type="Pfam" id="PF08264"/>
    </source>
</evidence>
<dbReference type="GO" id="GO:0002161">
    <property type="term" value="F:aminoacyl-tRNA deacylase activity"/>
    <property type="evidence" value="ECO:0007669"/>
    <property type="project" value="InterPro"/>
</dbReference>
<dbReference type="InterPro" id="IPR001412">
    <property type="entry name" value="aa-tRNA-synth_I_CS"/>
</dbReference>
<keyword evidence="3 9" id="KW-0436">Ligase</keyword>
<dbReference type="InterPro" id="IPR002300">
    <property type="entry name" value="aa-tRNA-synth_Ia"/>
</dbReference>
<keyword evidence="4 9" id="KW-0547">Nucleotide-binding</keyword>
<dbReference type="InterPro" id="IPR009008">
    <property type="entry name" value="Val/Leu/Ile-tRNA-synth_edit"/>
</dbReference>
<dbReference type="InterPro" id="IPR002303">
    <property type="entry name" value="Valyl-tRNA_ligase"/>
</dbReference>
<comment type="similarity">
    <text evidence="1 9">Belongs to the class-I aminoacyl-tRNA synthetase family.</text>
</comment>
<evidence type="ECO:0000256" key="9">
    <source>
        <dbReference type="RuleBase" id="RU363035"/>
    </source>
</evidence>
<evidence type="ECO:0000256" key="4">
    <source>
        <dbReference type="ARBA" id="ARBA00022741"/>
    </source>
</evidence>
<evidence type="ECO:0000256" key="3">
    <source>
        <dbReference type="ARBA" id="ARBA00022598"/>
    </source>
</evidence>
<keyword evidence="6 9" id="KW-0648">Protein biosynthesis</keyword>
<dbReference type="SUPFAM" id="SSF50677">
    <property type="entry name" value="ValRS/IleRS/LeuRS editing domain"/>
    <property type="match status" value="1"/>
</dbReference>
<dbReference type="Pfam" id="PF08264">
    <property type="entry name" value="Anticodon_1"/>
    <property type="match status" value="1"/>
</dbReference>
<dbReference type="Gene3D" id="1.10.730.10">
    <property type="entry name" value="Isoleucyl-tRNA Synthetase, Domain 1"/>
    <property type="match status" value="1"/>
</dbReference>
<sequence length="1113" mass="128114">MLCLTVYFSFDSLMQSQLRILLHFGCSDRIFKRFQLNNIFIRWKISCPESSLEKKSTVSASTSRWDILHSESVYNPTLVENPDLCKSLWDRLQLFNPDKSLSVNQDESIVSMILPPPNVTGSLHVGHALTCTIQDAIARCYRMHGKTVLWVPGMDHAGIATQSVVERDLLKKISLNPSHFATLQSNSSVSNPPSNPRLSLGRENFIQCIWDWKNQHAKLIREQLDNLGLCLDWSREFFTLSSDHSKCVTEAFLKLYNAGLVYRAESFVSWCCYLQTAISDIEVESREVLDSTFLDVPGYDRPIEFGIMDYFAYRVVDPPNLSLSQNNHYDSRLNEIVVATTRLETMLADVALIVHPEDERYQDLIGCYVEHPFCPNKRRLPIIADAQFVQPEIGTGVVKLSPGHSLGDWEVAKKYQLPVKHVIDNSGCITNTGSEFDGLPRFTARQRLVERLTELGLYKSRQSIGVSGSRTLLPICSRSGDIIEPMIRKQWFVRTKELAEAAVKAVHSGQLELFPSNQKLIWSDWLNPTNHKDWCISRQLWWGHPIPAYKVTSSNSDSVDKGSDRWIVARSLNEALNILTDSGIESNDYQLIPDPDVLDTWFSSALLPFSVFGWPNHTKESRFYPLRLLETGQDILFFWVARMVMLGIFLTGQLPFKTVLLHGLVCDSSGQKMSKSKNNVINPLKIIHGIGNLPKETVGSSIQVLGADALRAALLTHQLSQSHINFDENVVLEMRKFCNKMWQTARFVSIQLKKQDVLKSVSTLQHKSLGSQWIDYLWRLSEEKKLRLFDVWIIHRLYRLIHMINSSWIDPNDIDKNKFHTENYKFDVNLDSVNSKWSFHNGVKGIQTWWMNDLCSVYLEVIKNEASTLHNTNSLHILYLCLMTGIHLLHPIMPHLTEVLWHGLISSIQQKDNDLYNPEDCLLMQEFPNYKWFEFLYRNDYNISLDRAQEIMSELTTVASNVNSWRPLFKSINHDISKCPNDLKKFESQNIFLVKSVNSLNVSEDQSTVLKALTSIALKPNMPTSHNYACIPVHDNWYLCINKNLYDLDWAMKELQLRIDKLCKRKENLVNLAKIRKGNKKDTDESLNEANRFKIELIERKKEKLEYQLFCLK</sequence>
<dbReference type="InterPro" id="IPR014729">
    <property type="entry name" value="Rossmann-like_a/b/a_fold"/>
</dbReference>
<dbReference type="SUPFAM" id="SSF47323">
    <property type="entry name" value="Anticodon-binding domain of a subclass of class I aminoacyl-tRNA synthetases"/>
    <property type="match status" value="1"/>
</dbReference>
<comment type="caution">
    <text evidence="12">The sequence shown here is derived from an EMBL/GenBank/DDBJ whole genome shotgun (WGS) entry which is preliminary data.</text>
</comment>
<protein>
    <recommendedName>
        <fullName evidence="2">valine--tRNA ligase</fullName>
        <ecNumber evidence="2">6.1.1.9</ecNumber>
    </recommendedName>
    <alternativeName>
        <fullName evidence="8">Valyl-tRNA synthetase</fullName>
    </alternativeName>
</protein>
<dbReference type="CDD" id="cd07962">
    <property type="entry name" value="Anticodon_Ia_Val"/>
    <property type="match status" value="1"/>
</dbReference>
<dbReference type="GO" id="GO:0005524">
    <property type="term" value="F:ATP binding"/>
    <property type="evidence" value="ECO:0007669"/>
    <property type="project" value="UniProtKB-KW"/>
</dbReference>
<dbReference type="AlphaFoldDB" id="A0A4Z2DUA0"/>
<feature type="domain" description="Methionyl/Valyl/Leucyl/Isoleucyl-tRNA synthetase anticodon-binding" evidence="11">
    <location>
        <begin position="836"/>
        <end position="958"/>
    </location>
</feature>
<evidence type="ECO:0000256" key="1">
    <source>
        <dbReference type="ARBA" id="ARBA00005594"/>
    </source>
</evidence>
<keyword evidence="7 9" id="KW-0030">Aminoacyl-tRNA synthetase</keyword>
<gene>
    <name evidence="12" type="ORF">EWB00_005471</name>
</gene>
<evidence type="ECO:0000256" key="5">
    <source>
        <dbReference type="ARBA" id="ARBA00022840"/>
    </source>
</evidence>
<evidence type="ECO:0000313" key="12">
    <source>
        <dbReference type="EMBL" id="TNN20123.1"/>
    </source>
</evidence>
<dbReference type="GO" id="GO:0005829">
    <property type="term" value="C:cytosol"/>
    <property type="evidence" value="ECO:0007669"/>
    <property type="project" value="TreeGrafter"/>
</dbReference>
<dbReference type="GO" id="GO:0006438">
    <property type="term" value="P:valyl-tRNA aminoacylation"/>
    <property type="evidence" value="ECO:0007669"/>
    <property type="project" value="InterPro"/>
</dbReference>
<evidence type="ECO:0000313" key="13">
    <source>
        <dbReference type="Proteomes" id="UP000311919"/>
    </source>
</evidence>
<dbReference type="EC" id="6.1.1.9" evidence="2"/>
<dbReference type="InterPro" id="IPR013155">
    <property type="entry name" value="M/V/L/I-tRNA-synth_anticd-bd"/>
</dbReference>
<dbReference type="NCBIfam" id="TIGR00422">
    <property type="entry name" value="valS"/>
    <property type="match status" value="1"/>
</dbReference>